<protein>
    <recommendedName>
        <fullName evidence="2">protein-tyrosine-phosphatase</fullName>
        <ecNumber evidence="2">3.1.3.48</ecNumber>
    </recommendedName>
</protein>
<feature type="region of interest" description="Disordered" evidence="8">
    <location>
        <begin position="558"/>
        <end position="589"/>
    </location>
</feature>
<dbReference type="InterPro" id="IPR000387">
    <property type="entry name" value="Tyr_Pase_dom"/>
</dbReference>
<dbReference type="AlphaFoldDB" id="A0A7J7JXE1"/>
<keyword evidence="5" id="KW-0378">Hydrolase</keyword>
<evidence type="ECO:0000313" key="12">
    <source>
        <dbReference type="Proteomes" id="UP000593567"/>
    </source>
</evidence>
<dbReference type="EC" id="3.1.3.48" evidence="2"/>
<keyword evidence="12" id="KW-1185">Reference proteome</keyword>
<comment type="similarity">
    <text evidence="7">Belongs to the protein-tyrosine phosphatase family. Non-receptor class 4 subfamily.</text>
</comment>
<feature type="region of interest" description="Disordered" evidence="8">
    <location>
        <begin position="610"/>
        <end position="691"/>
    </location>
</feature>
<proteinExistence type="inferred from homology"/>
<dbReference type="SMART" id="SM00194">
    <property type="entry name" value="PTPc"/>
    <property type="match status" value="1"/>
</dbReference>
<dbReference type="PROSITE" id="PS50055">
    <property type="entry name" value="TYR_PHOSPHATASE_PTP"/>
    <property type="match status" value="1"/>
</dbReference>
<comment type="caution">
    <text evidence="11">The sequence shown here is derived from an EMBL/GenBank/DDBJ whole genome shotgun (WGS) entry which is preliminary data.</text>
</comment>
<dbReference type="PRINTS" id="PR00700">
    <property type="entry name" value="PRTYPHPHTASE"/>
</dbReference>
<gene>
    <name evidence="11" type="ORF">EB796_011336</name>
</gene>
<feature type="compositionally biased region" description="Polar residues" evidence="8">
    <location>
        <begin position="365"/>
        <end position="376"/>
    </location>
</feature>
<evidence type="ECO:0000259" key="9">
    <source>
        <dbReference type="PROSITE" id="PS50055"/>
    </source>
</evidence>
<comment type="subcellular location">
    <subcellularLocation>
        <location evidence="1">Cytoplasm</location>
    </subcellularLocation>
</comment>
<evidence type="ECO:0000256" key="2">
    <source>
        <dbReference type="ARBA" id="ARBA00013064"/>
    </source>
</evidence>
<feature type="region of interest" description="Disordered" evidence="8">
    <location>
        <begin position="358"/>
        <end position="529"/>
    </location>
</feature>
<evidence type="ECO:0000256" key="8">
    <source>
        <dbReference type="SAM" id="MobiDB-lite"/>
    </source>
</evidence>
<dbReference type="InterPro" id="IPR029021">
    <property type="entry name" value="Prot-tyrosine_phosphatase-like"/>
</dbReference>
<dbReference type="OrthoDB" id="10253954at2759"/>
<dbReference type="Gene3D" id="3.90.190.10">
    <property type="entry name" value="Protein tyrosine phosphatase superfamily"/>
    <property type="match status" value="1"/>
</dbReference>
<dbReference type="InterPro" id="IPR003595">
    <property type="entry name" value="Tyr_Pase_cat"/>
</dbReference>
<evidence type="ECO:0000259" key="10">
    <source>
        <dbReference type="PROSITE" id="PS50056"/>
    </source>
</evidence>
<dbReference type="Pfam" id="PF00102">
    <property type="entry name" value="Y_phosphatase"/>
    <property type="match status" value="1"/>
</dbReference>
<dbReference type="FunFam" id="3.90.190.10:FF:000045">
    <property type="entry name" value="Tyrosine-protein phosphatase non-receptor type 12"/>
    <property type="match status" value="1"/>
</dbReference>
<feature type="domain" description="Tyrosine-protein phosphatase" evidence="9">
    <location>
        <begin position="26"/>
        <end position="290"/>
    </location>
</feature>
<reference evidence="11" key="1">
    <citation type="submission" date="2020-06" db="EMBL/GenBank/DDBJ databases">
        <title>Draft genome of Bugula neritina, a colonial animal packing powerful symbionts and potential medicines.</title>
        <authorList>
            <person name="Rayko M."/>
        </authorList>
    </citation>
    <scope>NUCLEOTIDE SEQUENCE [LARGE SCALE GENOMIC DNA]</scope>
    <source>
        <strain evidence="11">Kwan_BN1</strain>
    </source>
</reference>
<feature type="domain" description="Tyrosine specific protein phosphatases" evidence="10">
    <location>
        <begin position="201"/>
        <end position="281"/>
    </location>
</feature>
<feature type="compositionally biased region" description="Polar residues" evidence="8">
    <location>
        <begin position="390"/>
        <end position="424"/>
    </location>
</feature>
<dbReference type="SUPFAM" id="SSF52799">
    <property type="entry name" value="(Phosphotyrosine protein) phosphatases II"/>
    <property type="match status" value="1"/>
</dbReference>
<evidence type="ECO:0000256" key="1">
    <source>
        <dbReference type="ARBA" id="ARBA00004496"/>
    </source>
</evidence>
<keyword evidence="6" id="KW-0904">Protein phosphatase</keyword>
<feature type="compositionally biased region" description="Polar residues" evidence="8">
    <location>
        <begin position="476"/>
        <end position="491"/>
    </location>
</feature>
<evidence type="ECO:0000256" key="4">
    <source>
        <dbReference type="ARBA" id="ARBA00022553"/>
    </source>
</evidence>
<dbReference type="EMBL" id="VXIV02001713">
    <property type="protein sequence ID" value="KAF6030351.1"/>
    <property type="molecule type" value="Genomic_DNA"/>
</dbReference>
<evidence type="ECO:0000256" key="3">
    <source>
        <dbReference type="ARBA" id="ARBA00022490"/>
    </source>
</evidence>
<evidence type="ECO:0000256" key="6">
    <source>
        <dbReference type="ARBA" id="ARBA00022912"/>
    </source>
</evidence>
<dbReference type="SMART" id="SM00404">
    <property type="entry name" value="PTPc_motif"/>
    <property type="match status" value="1"/>
</dbReference>
<organism evidence="11 12">
    <name type="scientific">Bugula neritina</name>
    <name type="common">Brown bryozoan</name>
    <name type="synonym">Sertularia neritina</name>
    <dbReference type="NCBI Taxonomy" id="10212"/>
    <lineage>
        <taxon>Eukaryota</taxon>
        <taxon>Metazoa</taxon>
        <taxon>Spiralia</taxon>
        <taxon>Lophotrochozoa</taxon>
        <taxon>Bryozoa</taxon>
        <taxon>Gymnolaemata</taxon>
        <taxon>Cheilostomatida</taxon>
        <taxon>Flustrina</taxon>
        <taxon>Buguloidea</taxon>
        <taxon>Bugulidae</taxon>
        <taxon>Bugula</taxon>
    </lineage>
</organism>
<name>A0A7J7JXE1_BUGNE</name>
<dbReference type="GO" id="GO:0004726">
    <property type="term" value="F:non-membrane spanning protein tyrosine phosphatase activity"/>
    <property type="evidence" value="ECO:0007669"/>
    <property type="project" value="InterPro"/>
</dbReference>
<accession>A0A7J7JXE1</accession>
<dbReference type="GO" id="GO:0005737">
    <property type="term" value="C:cytoplasm"/>
    <property type="evidence" value="ECO:0007669"/>
    <property type="project" value="UniProtKB-SubCell"/>
</dbReference>
<dbReference type="PROSITE" id="PS50056">
    <property type="entry name" value="TYR_PHOSPHATASE_2"/>
    <property type="match status" value="1"/>
</dbReference>
<dbReference type="GO" id="GO:0005634">
    <property type="term" value="C:nucleus"/>
    <property type="evidence" value="ECO:0007669"/>
    <property type="project" value="TreeGrafter"/>
</dbReference>
<keyword evidence="3" id="KW-0963">Cytoplasm</keyword>
<dbReference type="PANTHER" id="PTHR45983:SF2">
    <property type="entry name" value="PROTEIN-TYROSINE-PHOSPHATASE"/>
    <property type="match status" value="1"/>
</dbReference>
<evidence type="ECO:0000256" key="5">
    <source>
        <dbReference type="ARBA" id="ARBA00022801"/>
    </source>
</evidence>
<dbReference type="Proteomes" id="UP000593567">
    <property type="component" value="Unassembled WGS sequence"/>
</dbReference>
<sequence>MDLNQYLQNFLDHYNHLISSGDDCELTAEFKTLKDGGTEILSNTQDYPRTVGNIAANRCKNRYKDIIPFDATRVKLKPHGDSDYINANYIRGVHGNKAYIASQAPLPHTVNDFWRMIWQTGVKVVLMACNEYEGRKLKCTRYWPEDDQDIQFEDICVILKSLDVKDGGDLLVRRLQVDKGAESRTVIQYHYTAWPDHGIPSNMVPILDMLASARAYQPTDDIPVVVHCSAGCGRTGTLIAVDYVWNLLKHNKVKEDVNVLKILLEMRKQRQSLVQTSDQYEVVYRAIIELFQRQIQADENMYVNISVEELKAKKDKFRQSIKKSADCAEEILSSLSIPDPSKQQNPGRSAPRPALLAASKDSKTLARTASGPSRQGSEGRRYKGAEYVNTAVTGRFNSPNSSNQTATSSIAKVSRPDSLQSERPPTTPPPSAKVHSATIVLGSSPEPKEVKSPEAAQKPVNSKPPVPKVKPGSGSRLSLSRQAGTPSQPEQTELAKCFSEMKAKSFDSPQTPRKLQGSNWKSLGDSTAVSGPVYHLANDIAGGNTHAAVSGSMYQLAGEISQTNTPEKPLPAETKSKSKQAELDDPYAYVDVGQLPRQYRVYSDSAPTEYSLQADIDTGETEYSLQEDEEEEIEAPPVPVKRYEELNSPAENSGKSLLGTVLNGSSKFPGSPTGTVTPSSTISSHSSSTSSMLSAKSFTASLFDKIKPKMKTSSWALSSASSSGVRRGSNVSVASPTSEIMFKGVNMGFPHRTKRVTQPGHAQIPFKR</sequence>
<dbReference type="PROSITE" id="PS00383">
    <property type="entry name" value="TYR_PHOSPHATASE_1"/>
    <property type="match status" value="1"/>
</dbReference>
<dbReference type="InterPro" id="IPR016130">
    <property type="entry name" value="Tyr_Pase_AS"/>
</dbReference>
<feature type="compositionally biased region" description="Acidic residues" evidence="8">
    <location>
        <begin position="617"/>
        <end position="634"/>
    </location>
</feature>
<evidence type="ECO:0000256" key="7">
    <source>
        <dbReference type="ARBA" id="ARBA00034734"/>
    </source>
</evidence>
<keyword evidence="4" id="KW-0597">Phosphoprotein</keyword>
<feature type="compositionally biased region" description="Polar residues" evidence="8">
    <location>
        <begin position="507"/>
        <end position="529"/>
    </location>
</feature>
<dbReference type="PANTHER" id="PTHR45983">
    <property type="entry name" value="TYROSINE PHOSPHATSE N18, PUTATIVE-RELATED"/>
    <property type="match status" value="1"/>
</dbReference>
<feature type="compositionally biased region" description="Low complexity" evidence="8">
    <location>
        <begin position="669"/>
        <end position="691"/>
    </location>
</feature>
<evidence type="ECO:0000313" key="11">
    <source>
        <dbReference type="EMBL" id="KAF6030351.1"/>
    </source>
</evidence>
<dbReference type="InterPro" id="IPR047170">
    <property type="entry name" value="PTN12/18/22"/>
</dbReference>
<dbReference type="InterPro" id="IPR000242">
    <property type="entry name" value="PTP_cat"/>
</dbReference>